<dbReference type="InterPro" id="IPR054613">
    <property type="entry name" value="Peptidase_S78_dom"/>
</dbReference>
<evidence type="ECO:0000313" key="5">
    <source>
        <dbReference type="EMBL" id="SDL20282.1"/>
    </source>
</evidence>
<dbReference type="GO" id="GO:0008233">
    <property type="term" value="F:peptidase activity"/>
    <property type="evidence" value="ECO:0007669"/>
    <property type="project" value="UniProtKB-KW"/>
</dbReference>
<dbReference type="AlphaFoldDB" id="A0A1G9I5A7"/>
<proteinExistence type="predicted"/>
<name>A0A1G9I5A7_9FIRM</name>
<dbReference type="GO" id="GO:0006508">
    <property type="term" value="P:proteolysis"/>
    <property type="evidence" value="ECO:0007669"/>
    <property type="project" value="UniProtKB-KW"/>
</dbReference>
<sequence>MKKNKLPKNEDVAVRSYGIADFRANDEEKTIEGHAAVFEQKTNIGGYFYEVIERGAFDGTDFDDVLMCVNHDLRKIPLARSRRNNGNSTMQLSVDSKGLLVKARLDTEGNTEAKSLYSAVSRGDIDGMSFIFKIADAKWTDLDSDMPTRHIIKIRKVYEVGPVNMPAYSGTDINARDQDALDNALIVLENARSQELENSKGGQLEVLKLKAQILLKG</sequence>
<keyword evidence="6" id="KW-1185">Reference proteome</keyword>
<accession>A0A1G9I5A7</accession>
<dbReference type="Proteomes" id="UP000198718">
    <property type="component" value="Unassembled WGS sequence"/>
</dbReference>
<dbReference type="InterPro" id="IPR006433">
    <property type="entry name" value="Prohead_protease"/>
</dbReference>
<protein>
    <recommendedName>
        <fullName evidence="4">Prohead serine protease domain-containing protein</fullName>
    </recommendedName>
</protein>
<evidence type="ECO:0000259" key="4">
    <source>
        <dbReference type="Pfam" id="PF04586"/>
    </source>
</evidence>
<dbReference type="STRING" id="393762.SAMN05660472_02800"/>
<keyword evidence="3" id="KW-0378">Hydrolase</keyword>
<dbReference type="NCBIfam" id="TIGR01543">
    <property type="entry name" value="proheadase_HK97"/>
    <property type="match status" value="1"/>
</dbReference>
<dbReference type="Pfam" id="PF04586">
    <property type="entry name" value="Peptidase_S78"/>
    <property type="match status" value="1"/>
</dbReference>
<gene>
    <name evidence="5" type="ORF">SAMN05660472_02800</name>
</gene>
<keyword evidence="2" id="KW-0645">Protease</keyword>
<evidence type="ECO:0000256" key="1">
    <source>
        <dbReference type="ARBA" id="ARBA00022612"/>
    </source>
</evidence>
<dbReference type="OrthoDB" id="64791at2"/>
<dbReference type="RefSeq" id="WP_090554721.1">
    <property type="nucleotide sequence ID" value="NZ_FNFP01000010.1"/>
</dbReference>
<evidence type="ECO:0000256" key="2">
    <source>
        <dbReference type="ARBA" id="ARBA00022670"/>
    </source>
</evidence>
<evidence type="ECO:0000313" key="6">
    <source>
        <dbReference type="Proteomes" id="UP000198718"/>
    </source>
</evidence>
<evidence type="ECO:0000256" key="3">
    <source>
        <dbReference type="ARBA" id="ARBA00022801"/>
    </source>
</evidence>
<organism evidence="5 6">
    <name type="scientific">Natronincola ferrireducens</name>
    <dbReference type="NCBI Taxonomy" id="393762"/>
    <lineage>
        <taxon>Bacteria</taxon>
        <taxon>Bacillati</taxon>
        <taxon>Bacillota</taxon>
        <taxon>Clostridia</taxon>
        <taxon>Peptostreptococcales</taxon>
        <taxon>Natronincolaceae</taxon>
        <taxon>Natronincola</taxon>
    </lineage>
</organism>
<feature type="domain" description="Prohead serine protease" evidence="4">
    <location>
        <begin position="22"/>
        <end position="177"/>
    </location>
</feature>
<keyword evidence="1" id="KW-1188">Viral release from host cell</keyword>
<dbReference type="EMBL" id="FNFP01000010">
    <property type="protein sequence ID" value="SDL20282.1"/>
    <property type="molecule type" value="Genomic_DNA"/>
</dbReference>
<reference evidence="5 6" key="1">
    <citation type="submission" date="2016-10" db="EMBL/GenBank/DDBJ databases">
        <authorList>
            <person name="de Groot N.N."/>
        </authorList>
    </citation>
    <scope>NUCLEOTIDE SEQUENCE [LARGE SCALE GENOMIC DNA]</scope>
    <source>
        <strain evidence="5 6">DSM 18346</strain>
    </source>
</reference>